<evidence type="ECO:0000259" key="2">
    <source>
        <dbReference type="Pfam" id="PF04892"/>
    </source>
</evidence>
<proteinExistence type="predicted"/>
<feature type="transmembrane region" description="Helical" evidence="1">
    <location>
        <begin position="62"/>
        <end position="83"/>
    </location>
</feature>
<dbReference type="PANTHER" id="PTHR36834:SF1">
    <property type="entry name" value="INTEGRAL MEMBRANE PROTEIN"/>
    <property type="match status" value="1"/>
</dbReference>
<accession>U2QWC2</accession>
<keyword evidence="1" id="KW-0812">Transmembrane</keyword>
<keyword evidence="1" id="KW-0472">Membrane</keyword>
<dbReference type="Proteomes" id="UP000017052">
    <property type="component" value="Unassembled WGS sequence"/>
</dbReference>
<dbReference type="EMBL" id="ACVN02000082">
    <property type="protein sequence ID" value="ERK60494.1"/>
    <property type="molecule type" value="Genomic_DNA"/>
</dbReference>
<dbReference type="InterPro" id="IPR006976">
    <property type="entry name" value="VanZ-like"/>
</dbReference>
<feature type="non-terminal residue" evidence="3">
    <location>
        <position position="362"/>
    </location>
</feature>
<evidence type="ECO:0000313" key="4">
    <source>
        <dbReference type="Proteomes" id="UP000017052"/>
    </source>
</evidence>
<sequence>MADSSTVVSAPRGMPDDEAGRWNRVMVNQAILSVVIGGALSLALSAPLVIHQYRRFGRFSAGRAAWSVGAVVYLTALIAYTLFPLPDMSAEYCAHRPHEFLLDPTAYFSDMARHLAGQPLQTALASWDVRQMVLNVALFAPLGLLCGDFLEWGALRSLATGFGVSLAIELTQYTGNWGLAPCQYRVADINDLITNTVGTGVGIGIAALTPRLVASADHLAAHRGEARPVTRGRRLLGMALDGLYWTWAALLGMACGAVAWTGVHGLPMNTRLVHPEQVVPWGLVGAMAAELGVIVVPALVGSGASLGQRTVYLRPAPAARPRLVARAMAVGGLQCLLTVPLPALACLWATAAVVAALVDVRG</sequence>
<evidence type="ECO:0000313" key="3">
    <source>
        <dbReference type="EMBL" id="ERK60494.1"/>
    </source>
</evidence>
<gene>
    <name evidence="3" type="ORF">HMPREF0682_0436</name>
</gene>
<evidence type="ECO:0000256" key="1">
    <source>
        <dbReference type="SAM" id="Phobius"/>
    </source>
</evidence>
<feature type="transmembrane region" description="Helical" evidence="1">
    <location>
        <begin position="30"/>
        <end position="50"/>
    </location>
</feature>
<feature type="transmembrane region" description="Helical" evidence="1">
    <location>
        <begin position="327"/>
        <end position="358"/>
    </location>
</feature>
<dbReference type="AlphaFoldDB" id="U2QWC2"/>
<feature type="transmembrane region" description="Helical" evidence="1">
    <location>
        <begin position="243"/>
        <end position="263"/>
    </location>
</feature>
<feature type="transmembrane region" description="Helical" evidence="1">
    <location>
        <begin position="283"/>
        <end position="306"/>
    </location>
</feature>
<name>U2QWC2_9ACTN</name>
<dbReference type="Pfam" id="PF04892">
    <property type="entry name" value="VanZ"/>
    <property type="match status" value="1"/>
</dbReference>
<keyword evidence="1" id="KW-1133">Transmembrane helix</keyword>
<protein>
    <submittedName>
        <fullName evidence="3">VanZ-like protein</fullName>
    </submittedName>
</protein>
<keyword evidence="4" id="KW-1185">Reference proteome</keyword>
<dbReference type="PANTHER" id="PTHR36834">
    <property type="entry name" value="MEMBRANE PROTEIN-RELATED"/>
    <property type="match status" value="1"/>
</dbReference>
<dbReference type="InterPro" id="IPR053150">
    <property type="entry name" value="Teicoplanin_resist-assoc"/>
</dbReference>
<reference evidence="3" key="1">
    <citation type="submission" date="2013-08" db="EMBL/GenBank/DDBJ databases">
        <authorList>
            <person name="Durkin A.S."/>
            <person name="Haft D.R."/>
            <person name="McCorrison J."/>
            <person name="Torralba M."/>
            <person name="Gillis M."/>
            <person name="Haft D.H."/>
            <person name="Methe B."/>
            <person name="Sutton G."/>
            <person name="Nelson K.E."/>
        </authorList>
    </citation>
    <scope>NUCLEOTIDE SEQUENCE [LARGE SCALE GENOMIC DNA]</scope>
    <source>
        <strain evidence="3">F0233</strain>
    </source>
</reference>
<comment type="caution">
    <text evidence="3">The sequence shown here is derived from an EMBL/GenBank/DDBJ whole genome shotgun (WGS) entry which is preliminary data.</text>
</comment>
<feature type="domain" description="VanZ-like" evidence="2">
    <location>
        <begin position="71"/>
        <end position="208"/>
    </location>
</feature>
<organism evidence="3 4">
    <name type="scientific">Propionibacterium acidifaciens F0233</name>
    <dbReference type="NCBI Taxonomy" id="553198"/>
    <lineage>
        <taxon>Bacteria</taxon>
        <taxon>Bacillati</taxon>
        <taxon>Actinomycetota</taxon>
        <taxon>Actinomycetes</taxon>
        <taxon>Propionibacteriales</taxon>
        <taxon>Propionibacteriaceae</taxon>
        <taxon>Propionibacterium</taxon>
    </lineage>
</organism>